<protein>
    <submittedName>
        <fullName evidence="1">Uncharacterized protein</fullName>
    </submittedName>
</protein>
<comment type="caution">
    <text evidence="1">The sequence shown here is derived from an EMBL/GenBank/DDBJ whole genome shotgun (WGS) entry which is preliminary data.</text>
</comment>
<name>A0A934KHX0_9BACT</name>
<dbReference type="RefSeq" id="WP_338180479.1">
    <property type="nucleotide sequence ID" value="NZ_JAEKNQ010000043.1"/>
</dbReference>
<dbReference type="Proteomes" id="UP000620075">
    <property type="component" value="Unassembled WGS sequence"/>
</dbReference>
<proteinExistence type="predicted"/>
<reference evidence="1 2" key="1">
    <citation type="submission" date="2020-10" db="EMBL/GenBank/DDBJ databases">
        <title>Ca. Dormibacterota MAGs.</title>
        <authorList>
            <person name="Montgomery K."/>
        </authorList>
    </citation>
    <scope>NUCLEOTIDE SEQUENCE [LARGE SCALE GENOMIC DNA]</scope>
    <source>
        <strain evidence="1">SC8811_S16_3</strain>
    </source>
</reference>
<dbReference type="AlphaFoldDB" id="A0A934KHX0"/>
<gene>
    <name evidence="1" type="ORF">JF888_11630</name>
</gene>
<sequence>MGVVSSLLRVRRAPNAGLPPGAVQSDLVAALCYCLLYDLCAWLAGSRSPVPADVREYRRDELRPLPDPRDRLCRYLAPQLLQTWECALAPFFAAGGLLVPRLRETGTLELLDPKRDGAPQVRLRFSESGCLLGRGGAQAERPAREWLLTVAGSPDRLQIQAARLEQVRA</sequence>
<evidence type="ECO:0000313" key="1">
    <source>
        <dbReference type="EMBL" id="MBJ7603827.1"/>
    </source>
</evidence>
<dbReference type="EMBL" id="JAEKNQ010000043">
    <property type="protein sequence ID" value="MBJ7603827.1"/>
    <property type="molecule type" value="Genomic_DNA"/>
</dbReference>
<accession>A0A934KHX0</accession>
<organism evidence="1 2">
    <name type="scientific">Candidatus Dormiibacter inghamiae</name>
    <dbReference type="NCBI Taxonomy" id="3127013"/>
    <lineage>
        <taxon>Bacteria</taxon>
        <taxon>Bacillati</taxon>
        <taxon>Candidatus Dormiibacterota</taxon>
        <taxon>Candidatus Dormibacteria</taxon>
        <taxon>Candidatus Dormibacterales</taxon>
        <taxon>Candidatus Dormibacteraceae</taxon>
        <taxon>Candidatus Dormiibacter</taxon>
    </lineage>
</organism>
<evidence type="ECO:0000313" key="2">
    <source>
        <dbReference type="Proteomes" id="UP000620075"/>
    </source>
</evidence>